<dbReference type="OrthoDB" id="1735926at2759"/>
<feature type="compositionally biased region" description="Acidic residues" evidence="7">
    <location>
        <begin position="15"/>
        <end position="61"/>
    </location>
</feature>
<feature type="domain" description="Bicarbonate transporter-like transmembrane" evidence="9">
    <location>
        <begin position="357"/>
        <end position="526"/>
    </location>
</feature>
<dbReference type="PANTHER" id="PTHR11453:SF82">
    <property type="entry name" value="BORON TRANSPORTER 1"/>
    <property type="match status" value="1"/>
</dbReference>
<evidence type="ECO:0000256" key="5">
    <source>
        <dbReference type="ARBA" id="ARBA00022989"/>
    </source>
</evidence>
<gene>
    <name evidence="10" type="ORF">E3P99_02616</name>
</gene>
<dbReference type="NCBIfam" id="TIGR02453">
    <property type="entry name" value="TIGR02453 family protein"/>
    <property type="match status" value="1"/>
</dbReference>
<evidence type="ECO:0000313" key="11">
    <source>
        <dbReference type="Proteomes" id="UP000310189"/>
    </source>
</evidence>
<feature type="transmembrane region" description="Helical" evidence="8">
    <location>
        <begin position="468"/>
        <end position="490"/>
    </location>
</feature>
<comment type="subcellular location">
    <subcellularLocation>
        <location evidence="1">Vacuole membrane</location>
        <topology evidence="1">Multi-pass membrane protein</topology>
    </subcellularLocation>
</comment>
<dbReference type="Gene3D" id="1.10.287.570">
    <property type="entry name" value="Helical hairpin bin"/>
    <property type="match status" value="1"/>
</dbReference>
<organism evidence="10 11">
    <name type="scientific">Wallemia hederae</name>
    <dbReference type="NCBI Taxonomy" id="1540922"/>
    <lineage>
        <taxon>Eukaryota</taxon>
        <taxon>Fungi</taxon>
        <taxon>Dikarya</taxon>
        <taxon>Basidiomycota</taxon>
        <taxon>Wallemiomycotina</taxon>
        <taxon>Wallemiomycetes</taxon>
        <taxon>Wallemiales</taxon>
        <taxon>Wallemiaceae</taxon>
        <taxon>Wallemia</taxon>
    </lineage>
</organism>
<dbReference type="GO" id="GO:0050801">
    <property type="term" value="P:monoatomic ion homeostasis"/>
    <property type="evidence" value="ECO:0007669"/>
    <property type="project" value="TreeGrafter"/>
</dbReference>
<feature type="region of interest" description="Disordered" evidence="7">
    <location>
        <begin position="1"/>
        <end position="107"/>
    </location>
</feature>
<evidence type="ECO:0000256" key="6">
    <source>
        <dbReference type="ARBA" id="ARBA00023136"/>
    </source>
</evidence>
<dbReference type="AlphaFoldDB" id="A0A4T0FLV8"/>
<feature type="compositionally biased region" description="Acidic residues" evidence="7">
    <location>
        <begin position="714"/>
        <end position="724"/>
    </location>
</feature>
<feature type="transmembrane region" description="Helical" evidence="8">
    <location>
        <begin position="570"/>
        <end position="590"/>
    </location>
</feature>
<dbReference type="GO" id="GO:0005886">
    <property type="term" value="C:plasma membrane"/>
    <property type="evidence" value="ECO:0007669"/>
    <property type="project" value="TreeGrafter"/>
</dbReference>
<comment type="similarity">
    <text evidence="2">Belongs to the anion exchanger (TC 2.A.31) family.</text>
</comment>
<evidence type="ECO:0000256" key="4">
    <source>
        <dbReference type="ARBA" id="ARBA00022692"/>
    </source>
</evidence>
<feature type="transmembrane region" description="Helical" evidence="8">
    <location>
        <begin position="790"/>
        <end position="812"/>
    </location>
</feature>
<dbReference type="InterPro" id="IPR003020">
    <property type="entry name" value="HCO3_transpt_euk"/>
</dbReference>
<proteinExistence type="inferred from homology"/>
<keyword evidence="5 8" id="KW-1133">Transmembrane helix</keyword>
<dbReference type="GO" id="GO:0080139">
    <property type="term" value="F:borate efflux transmembrane transporter activity"/>
    <property type="evidence" value="ECO:0007669"/>
    <property type="project" value="TreeGrafter"/>
</dbReference>
<evidence type="ECO:0000256" key="1">
    <source>
        <dbReference type="ARBA" id="ARBA00004128"/>
    </source>
</evidence>
<dbReference type="FunFam" id="1.10.287.570:FF:000003">
    <property type="entry name" value="Anion exchange family protein"/>
    <property type="match status" value="1"/>
</dbReference>
<feature type="transmembrane region" description="Helical" evidence="8">
    <location>
        <begin position="626"/>
        <end position="645"/>
    </location>
</feature>
<feature type="domain" description="Bicarbonate transporter-like transmembrane" evidence="9">
    <location>
        <begin position="750"/>
        <end position="889"/>
    </location>
</feature>
<keyword evidence="11" id="KW-1185">Reference proteome</keyword>
<comment type="caution">
    <text evidence="10">The sequence shown here is derived from an EMBL/GenBank/DDBJ whole genome shotgun (WGS) entry which is preliminary data.</text>
</comment>
<feature type="transmembrane region" description="Helical" evidence="8">
    <location>
        <begin position="536"/>
        <end position="558"/>
    </location>
</feature>
<feature type="domain" description="Bicarbonate transporter-like transmembrane" evidence="9">
    <location>
        <begin position="534"/>
        <end position="727"/>
    </location>
</feature>
<evidence type="ECO:0000313" key="10">
    <source>
        <dbReference type="EMBL" id="TIA88434.1"/>
    </source>
</evidence>
<dbReference type="GO" id="GO:0005452">
    <property type="term" value="F:solute:inorganic anion antiporter activity"/>
    <property type="evidence" value="ECO:0007669"/>
    <property type="project" value="InterPro"/>
</dbReference>
<dbReference type="Pfam" id="PF00955">
    <property type="entry name" value="HCO3_cotransp"/>
    <property type="match status" value="3"/>
</dbReference>
<sequence length="902" mass="101495">MSTSSHSESPSEQSYGDEYDAEKEEDIEEDESEGAEDAEEEVEEDAEEDAEEEAVDSEEDGKDSKSRKRKKPAAKPSTAPPKKPKAASNSSHPTCPPPHKAPPGQISQNTLDFLNCLRYEDCNQRDWLNDDYNNVTYKMQYKEFNEFTQEFVTRAIEIDDNLPPYPSKDLVYRLSRDLRFANDKTPYRKQFMMTFSKTGRKGACAGYHLMVQPNGRTHFAVGKWQAEKDELASIRGHIVDDPQPLLDIINDKNFAESFGDGGKREKGERKSLFGMDDELKIAPKGYPKDHPNIDLLKLRSFIVEHRFEDAEVASEGFLDSLMDLVRVSKPLVDLLNEWMGVEYKEPFSMRSWRAYTPFLGMYRDVRNRLPYYISDWTDAINYRVIPSTLLTFFANILPALAFAYELEQKTGMYGVNEILITSFMAAAAFSFIGAQPLTIVGVTGPITVLNTSMYTILQESDGPYPKPAYLEFVGWVYVLAAIMHFLIAIFNISNCMRRVTKFTCETFGFYVGWIYLLLGVQVIARTSERDAPIEVLAFSCFLAILFFALHHAFMFASLSPFSTHIIRRFLADYGLPICVVAVSAFCYWGRFVEIDAEKLPTVGGFSYTAAQADRSGWIIHFWNTPARWVGIAIGFAALLTLLFLFDHQVSAIIGQGSEFKLKKPPGFHWDFALLGVTTLLAGVFGLIAPNGLIPQTPMHTQSLVYTETRVVEEGEEEVGEEVGEEAVAADTEKRGDVHAKRKHTRKVEEPAGVVEQRVTNLAQGGLALAFATGPFLQAVNKIPTGVLAGIFWSLGLQALYGNMITQHICYLIKDKHKTDKNDKLHRVRKSRIWMFVAFELIGFGATYAVSVIPRSAIGFPVIIFLLIPFRTYVVPKCGFTEEELDILDGMAANDFTMRGLTL</sequence>
<dbReference type="GO" id="GO:0006820">
    <property type="term" value="P:monoatomic anion transport"/>
    <property type="evidence" value="ECO:0007669"/>
    <property type="project" value="InterPro"/>
</dbReference>
<dbReference type="GO" id="GO:0000324">
    <property type="term" value="C:fungal-type vacuole"/>
    <property type="evidence" value="ECO:0007669"/>
    <property type="project" value="TreeGrafter"/>
</dbReference>
<dbReference type="PANTHER" id="PTHR11453">
    <property type="entry name" value="ANION EXCHANGE PROTEIN"/>
    <property type="match status" value="1"/>
</dbReference>
<keyword evidence="4 8" id="KW-0812">Transmembrane</keyword>
<dbReference type="InterPro" id="IPR012808">
    <property type="entry name" value="CHP02453"/>
</dbReference>
<dbReference type="Pfam" id="PF09365">
    <property type="entry name" value="DUF2461"/>
    <property type="match status" value="1"/>
</dbReference>
<dbReference type="InterPro" id="IPR011531">
    <property type="entry name" value="HCO3_transpt-like_TM_dom"/>
</dbReference>
<accession>A0A4T0FLV8</accession>
<feature type="compositionally biased region" description="Low complexity" evidence="7">
    <location>
        <begin position="1"/>
        <end position="14"/>
    </location>
</feature>
<feature type="region of interest" description="Disordered" evidence="7">
    <location>
        <begin position="714"/>
        <end position="746"/>
    </location>
</feature>
<reference evidence="10 11" key="1">
    <citation type="submission" date="2019-03" db="EMBL/GenBank/DDBJ databases">
        <title>Sequencing 23 genomes of Wallemia ichthyophaga.</title>
        <authorList>
            <person name="Gostincar C."/>
        </authorList>
    </citation>
    <scope>NUCLEOTIDE SEQUENCE [LARGE SCALE GENOMIC DNA]</scope>
    <source>
        <strain evidence="10 11">EXF-5753</strain>
    </source>
</reference>
<keyword evidence="3" id="KW-0926">Vacuole</keyword>
<feature type="transmembrane region" description="Helical" evidence="8">
    <location>
        <begin position="502"/>
        <end position="524"/>
    </location>
</feature>
<evidence type="ECO:0000256" key="8">
    <source>
        <dbReference type="SAM" id="Phobius"/>
    </source>
</evidence>
<evidence type="ECO:0000256" key="2">
    <source>
        <dbReference type="ARBA" id="ARBA00010993"/>
    </source>
</evidence>
<feature type="transmembrane region" description="Helical" evidence="8">
    <location>
        <begin position="832"/>
        <end position="850"/>
    </location>
</feature>
<dbReference type="Proteomes" id="UP000310189">
    <property type="component" value="Unassembled WGS sequence"/>
</dbReference>
<keyword evidence="6 8" id="KW-0472">Membrane</keyword>
<feature type="transmembrane region" description="Helical" evidence="8">
    <location>
        <begin position="418"/>
        <end position="448"/>
    </location>
</feature>
<dbReference type="GO" id="GO:0005774">
    <property type="term" value="C:vacuolar membrane"/>
    <property type="evidence" value="ECO:0007669"/>
    <property type="project" value="UniProtKB-SubCell"/>
</dbReference>
<name>A0A4T0FLV8_9BASI</name>
<protein>
    <recommendedName>
        <fullName evidence="9">Bicarbonate transporter-like transmembrane domain-containing protein</fullName>
    </recommendedName>
</protein>
<evidence type="ECO:0000256" key="7">
    <source>
        <dbReference type="SAM" id="MobiDB-lite"/>
    </source>
</evidence>
<evidence type="ECO:0000259" key="9">
    <source>
        <dbReference type="Pfam" id="PF00955"/>
    </source>
</evidence>
<evidence type="ECO:0000256" key="3">
    <source>
        <dbReference type="ARBA" id="ARBA00022554"/>
    </source>
</evidence>
<feature type="transmembrane region" description="Helical" evidence="8">
    <location>
        <begin position="856"/>
        <end position="873"/>
    </location>
</feature>
<feature type="transmembrane region" description="Helical" evidence="8">
    <location>
        <begin position="666"/>
        <end position="688"/>
    </location>
</feature>
<feature type="transmembrane region" description="Helical" evidence="8">
    <location>
        <begin position="384"/>
        <end position="406"/>
    </location>
</feature>
<dbReference type="EMBL" id="SPNW01000038">
    <property type="protein sequence ID" value="TIA88434.1"/>
    <property type="molecule type" value="Genomic_DNA"/>
</dbReference>